<gene>
    <name evidence="4" type="ORF">ACFQ4E_10820</name>
</gene>
<dbReference type="InterPro" id="IPR003314">
    <property type="entry name" value="Mu-type_HTH"/>
</dbReference>
<dbReference type="Gene3D" id="3.30.420.10">
    <property type="entry name" value="Ribonuclease H-like superfamily/Ribonuclease H"/>
    <property type="match status" value="1"/>
</dbReference>
<dbReference type="Proteomes" id="UP001597135">
    <property type="component" value="Unassembled WGS sequence"/>
</dbReference>
<keyword evidence="5" id="KW-1185">Reference proteome</keyword>
<dbReference type="PROSITE" id="PS50994">
    <property type="entry name" value="INTEGRASE"/>
    <property type="match status" value="1"/>
</dbReference>
<evidence type="ECO:0000259" key="3">
    <source>
        <dbReference type="PROSITE" id="PS51702"/>
    </source>
</evidence>
<dbReference type="InterPro" id="IPR009061">
    <property type="entry name" value="DNA-bd_dom_put_sf"/>
</dbReference>
<protein>
    <submittedName>
        <fullName evidence="4">Transposase domain-containing protein</fullName>
    </submittedName>
</protein>
<accession>A0ABW3ZIG5</accession>
<feature type="domain" description="Integrase catalytic" evidence="2">
    <location>
        <begin position="249"/>
        <end position="471"/>
    </location>
</feature>
<dbReference type="PROSITE" id="PS51702">
    <property type="entry name" value="HTH_MU"/>
    <property type="match status" value="1"/>
</dbReference>
<reference evidence="5" key="1">
    <citation type="journal article" date="2019" name="Int. J. Syst. Evol. Microbiol.">
        <title>The Global Catalogue of Microorganisms (GCM) 10K type strain sequencing project: providing services to taxonomists for standard genome sequencing and annotation.</title>
        <authorList>
            <consortium name="The Broad Institute Genomics Platform"/>
            <consortium name="The Broad Institute Genome Sequencing Center for Infectious Disease"/>
            <person name="Wu L."/>
            <person name="Ma J."/>
        </authorList>
    </citation>
    <scope>NUCLEOTIDE SEQUENCE [LARGE SCALE GENOMIC DNA]</scope>
    <source>
        <strain evidence="5">CCUG 62953</strain>
    </source>
</reference>
<dbReference type="Gene3D" id="6.10.250.2550">
    <property type="match status" value="1"/>
</dbReference>
<dbReference type="Pfam" id="PF02316">
    <property type="entry name" value="HTH_Tnp_Mu_1"/>
    <property type="match status" value="1"/>
</dbReference>
<evidence type="ECO:0000313" key="5">
    <source>
        <dbReference type="Proteomes" id="UP001597135"/>
    </source>
</evidence>
<dbReference type="InterPro" id="IPR015126">
    <property type="entry name" value="Mu_I-gamma"/>
</dbReference>
<evidence type="ECO:0000313" key="4">
    <source>
        <dbReference type="EMBL" id="MFD1342914.1"/>
    </source>
</evidence>
<comment type="caution">
    <text evidence="4">The sequence shown here is derived from an EMBL/GenBank/DDBJ whole genome shotgun (WGS) entry which is preliminary data.</text>
</comment>
<feature type="region of interest" description="Disordered" evidence="1">
    <location>
        <begin position="706"/>
        <end position="725"/>
    </location>
</feature>
<dbReference type="EMBL" id="JBHTMU010000016">
    <property type="protein sequence ID" value="MFD1342914.1"/>
    <property type="molecule type" value="Genomic_DNA"/>
</dbReference>
<dbReference type="InterPro" id="IPR009004">
    <property type="entry name" value="Transposase_Mu_C"/>
</dbReference>
<dbReference type="SUPFAM" id="SSF46689">
    <property type="entry name" value="Homeodomain-like"/>
    <property type="match status" value="2"/>
</dbReference>
<dbReference type="InterPro" id="IPR012337">
    <property type="entry name" value="RNaseH-like_sf"/>
</dbReference>
<dbReference type="Gene3D" id="1.10.10.10">
    <property type="entry name" value="Winged helix-like DNA-binding domain superfamily/Winged helix DNA-binding domain"/>
    <property type="match status" value="1"/>
</dbReference>
<dbReference type="RefSeq" id="WP_386803402.1">
    <property type="nucleotide sequence ID" value="NZ_JBHTMU010000016.1"/>
</dbReference>
<dbReference type="SUPFAM" id="SSF50610">
    <property type="entry name" value="mu transposase, C-terminal domain"/>
    <property type="match status" value="1"/>
</dbReference>
<feature type="compositionally biased region" description="Gly residues" evidence="1">
    <location>
        <begin position="715"/>
        <end position="725"/>
    </location>
</feature>
<dbReference type="InterPro" id="IPR009057">
    <property type="entry name" value="Homeodomain-like_sf"/>
</dbReference>
<dbReference type="InterPro" id="IPR015378">
    <property type="entry name" value="Transposase-like_Mu_C"/>
</dbReference>
<dbReference type="InterPro" id="IPR001584">
    <property type="entry name" value="Integrase_cat-core"/>
</dbReference>
<dbReference type="Gene3D" id="1.10.10.60">
    <property type="entry name" value="Homeodomain-like"/>
    <property type="match status" value="2"/>
</dbReference>
<evidence type="ECO:0000259" key="2">
    <source>
        <dbReference type="PROSITE" id="PS50994"/>
    </source>
</evidence>
<dbReference type="InterPro" id="IPR036388">
    <property type="entry name" value="WH-like_DNA-bd_sf"/>
</dbReference>
<evidence type="ECO:0000256" key="1">
    <source>
        <dbReference type="SAM" id="MobiDB-lite"/>
    </source>
</evidence>
<dbReference type="SUPFAM" id="SSF53098">
    <property type="entry name" value="Ribonuclease H-like"/>
    <property type="match status" value="1"/>
</dbReference>
<dbReference type="Pfam" id="PF09039">
    <property type="entry name" value="HTH_Tnp_Mu_2"/>
    <property type="match status" value="1"/>
</dbReference>
<feature type="domain" description="HTH Mu-type" evidence="3">
    <location>
        <begin position="10"/>
        <end position="81"/>
    </location>
</feature>
<organism evidence="4 5">
    <name type="scientific">Litorisediminicola beolgyonensis</name>
    <dbReference type="NCBI Taxonomy" id="1173614"/>
    <lineage>
        <taxon>Bacteria</taxon>
        <taxon>Pseudomonadati</taxon>
        <taxon>Pseudomonadota</taxon>
        <taxon>Alphaproteobacteria</taxon>
        <taxon>Rhodobacterales</taxon>
        <taxon>Paracoccaceae</taxon>
        <taxon>Litorisediminicola</taxon>
    </lineage>
</organism>
<dbReference type="SUPFAM" id="SSF46955">
    <property type="entry name" value="Putative DNA-binding domain"/>
    <property type="match status" value="1"/>
</dbReference>
<sequence>MAKAFRPNKEWWTPKELAEANLPGLPTSERRILERAKRFAWRTHARLARRRTGKGGGWEYHWTLLPEVAQARLLAQARKPAAAPATEPVDRTEAWAFYEQQTEKHREVARMRLEAIQMVETLAPHVGKDHAVREVARLRKCSYRAIWTWLALVEGIRLDDRLAYLIPRYSRAGNRGTKASFSQDFWEFLKSDYLRPSGPNFRACYRRALRVAEAEGWETAGERTMRRHLERDVSELTMILHREGSEALKRRFPSQTRDRLSLEAMEAVNADYHRFDVFVRWPLDDGSGGFEIVRPQMVAFQDIYSGRILSWRIDRTPNKVGVSLALGDMIERFGIPERIVLDNGREFANKFLTGGVPTRFRFKVKDDDIPGVLVQLGINVHWATPYSGQSKPIERAFRDLCEDIAKDPRFEGAYTGNRPDAKPENYGSRAIALEEFIRIVSEGIEEHNARGGRRGQTTMGRSILETFEESYRRAPIRKATAEQRRLWLMGAEGVNAHAKTGLIKFMGNEYWSAWMHEIAGQKVVARFDPADLRAGLQLYRLDGTFLGQAACKLAAGFFDLEEARAHKSAQRRWMKAEKEAAEAARRFDAAKLGEFLDGAAPPDGAPTEPLEAKVVSLPRARPLEAPRVQPAPMSHEERAAREAFVADFNARKAERQRPTEDEDDPRFFFRRALEMEARQEAGEPLTRDQERWLSSYQQTPEYRAQKRIHEDLGSGFEGGGSGAAG</sequence>
<dbReference type="Pfam" id="PF09299">
    <property type="entry name" value="Mu-transpos_C"/>
    <property type="match status" value="1"/>
</dbReference>
<name>A0ABW3ZIG5_9RHOB</name>
<proteinExistence type="predicted"/>
<dbReference type="Gene3D" id="2.30.30.130">
    <property type="entry name" value="Transposase, Mu, C-terminal"/>
    <property type="match status" value="1"/>
</dbReference>
<dbReference type="InterPro" id="IPR004189">
    <property type="entry name" value="Phage_Mu_transposase"/>
</dbReference>
<dbReference type="Pfam" id="PF02914">
    <property type="entry name" value="DDE_2"/>
    <property type="match status" value="1"/>
</dbReference>
<dbReference type="InterPro" id="IPR036397">
    <property type="entry name" value="RNaseH_sf"/>
</dbReference>